<name>D8UDI3_VOLCA</name>
<dbReference type="PANTHER" id="PTHR13914">
    <property type="entry name" value="PROLINE OXIDASE"/>
    <property type="match status" value="1"/>
</dbReference>
<evidence type="ECO:0000313" key="10">
    <source>
        <dbReference type="Proteomes" id="UP000001058"/>
    </source>
</evidence>
<dbReference type="OrthoDB" id="5464at2759"/>
<keyword evidence="5" id="KW-0274">FAD</keyword>
<dbReference type="InterPro" id="IPR002872">
    <property type="entry name" value="Proline_DH_dom"/>
</dbReference>
<dbReference type="GO" id="GO:0005739">
    <property type="term" value="C:mitochondrion"/>
    <property type="evidence" value="ECO:0007669"/>
    <property type="project" value="TreeGrafter"/>
</dbReference>
<feature type="region of interest" description="Disordered" evidence="6">
    <location>
        <begin position="171"/>
        <end position="190"/>
    </location>
</feature>
<dbReference type="STRING" id="3068.D8UDI3"/>
<evidence type="ECO:0000256" key="2">
    <source>
        <dbReference type="ARBA" id="ARBA00012695"/>
    </source>
</evidence>
<protein>
    <recommendedName>
        <fullName evidence="2 5">Proline dehydrogenase</fullName>
        <ecNumber evidence="2 5">1.5.5.2</ecNumber>
    </recommendedName>
</protein>
<feature type="transmembrane region" description="Helical" evidence="7">
    <location>
        <begin position="717"/>
        <end position="743"/>
    </location>
</feature>
<keyword evidence="5" id="KW-0285">Flavoprotein</keyword>
<evidence type="ECO:0000259" key="8">
    <source>
        <dbReference type="Pfam" id="PF01619"/>
    </source>
</evidence>
<dbReference type="EC" id="1.5.5.2" evidence="2 5"/>
<dbReference type="InterPro" id="IPR015659">
    <property type="entry name" value="Proline_oxidase"/>
</dbReference>
<dbReference type="RefSeq" id="XP_002956738.1">
    <property type="nucleotide sequence ID" value="XM_002956692.1"/>
</dbReference>
<dbReference type="GeneID" id="9627694"/>
<reference evidence="9 10" key="1">
    <citation type="journal article" date="2010" name="Science">
        <title>Genomic analysis of organismal complexity in the multicellular green alga Volvox carteri.</title>
        <authorList>
            <person name="Prochnik S.E."/>
            <person name="Umen J."/>
            <person name="Nedelcu A.M."/>
            <person name="Hallmann A."/>
            <person name="Miller S.M."/>
            <person name="Nishii I."/>
            <person name="Ferris P."/>
            <person name="Kuo A."/>
            <person name="Mitros T."/>
            <person name="Fritz-Laylin L.K."/>
            <person name="Hellsten U."/>
            <person name="Chapman J."/>
            <person name="Simakov O."/>
            <person name="Rensing S.A."/>
            <person name="Terry A."/>
            <person name="Pangilinan J."/>
            <person name="Kapitonov V."/>
            <person name="Jurka J."/>
            <person name="Salamov A."/>
            <person name="Shapiro H."/>
            <person name="Schmutz J."/>
            <person name="Grimwood J."/>
            <person name="Lindquist E."/>
            <person name="Lucas S."/>
            <person name="Grigoriev I.V."/>
            <person name="Schmitt R."/>
            <person name="Kirk D."/>
            <person name="Rokhsar D.S."/>
        </authorList>
    </citation>
    <scope>NUCLEOTIDE SEQUENCE [LARGE SCALE GENOMIC DNA]</scope>
    <source>
        <strain evidence="10">f. Nagariensis / Eve</strain>
    </source>
</reference>
<dbReference type="PANTHER" id="PTHR13914:SF0">
    <property type="entry name" value="PROLINE DEHYDROGENASE 1, MITOCHONDRIAL"/>
    <property type="match status" value="1"/>
</dbReference>
<dbReference type="Gene3D" id="3.20.20.220">
    <property type="match status" value="1"/>
</dbReference>
<feature type="region of interest" description="Disordered" evidence="6">
    <location>
        <begin position="69"/>
        <end position="90"/>
    </location>
</feature>
<dbReference type="InParanoid" id="D8UDI3"/>
<evidence type="ECO:0000256" key="7">
    <source>
        <dbReference type="SAM" id="Phobius"/>
    </source>
</evidence>
<comment type="catalytic activity">
    <reaction evidence="5">
        <text>L-proline + a quinone = (S)-1-pyrroline-5-carboxylate + a quinol + H(+)</text>
        <dbReference type="Rhea" id="RHEA:23784"/>
        <dbReference type="ChEBI" id="CHEBI:15378"/>
        <dbReference type="ChEBI" id="CHEBI:17388"/>
        <dbReference type="ChEBI" id="CHEBI:24646"/>
        <dbReference type="ChEBI" id="CHEBI:60039"/>
        <dbReference type="ChEBI" id="CHEBI:132124"/>
        <dbReference type="EC" id="1.5.5.2"/>
    </reaction>
</comment>
<sequence length="754" mass="79224">MSSVLVRAGCSTRPVCHPKQIMPELRLISGARLTRSSLLLLPRSQALFPSSRGSDSSRCILGIASISSLGSAGASTSDNRGDDTVTGSENCPKRQLQFKDHRLIYEHLRTDELVRTLLVLRLCSLPLFVRHVDHLLHGSTARSSNDVVANGSGSGSGSDVFPGFSGGAFPALRQDPSPRETADRGGGGGGGAAAAAVLPGALLNWMRDALFRHFCIGHMPSDVWSQMNRLRAHGVMAMLDFPEEDDATSALQLYCTPAVASAVVGSANCRGKQEIVSGDRGGASGTASPMSYDYDPSRLEVPYGRNFQGFMAAIDTAASLPGQKFSLIKLSALTDHFAERGDGGGGDGGCNGDQEFLVNVSAALHRVLAALQRRGVVAAAGDGRTVPYGEYDMDELLRRWDMTPPASAIYVYVVDTAGCQASMPESKEAEPNGVKVIIDAELSAMRPALEHIAHDVMRRYNNKNSGGREYDDDETGGCGGDRREAVVFLTYQAYLKDIQQRLTLDLFRAEREGYSLGANLVSGAYMHLERRWAVLPTAAANGGGSGSAAAAAATPSSVCATTTSPTAAVAVGTTRPNATACPLHAAEPALYDTVEGTHASFAACLELLLDAVRADRAELMVGTHHRGSVSAAAAGMARRGLGRATAPVYFGQLLGVADDISFSLGAAGFKVYKLCPFGHPDKVVPYLARRVYEMQYALQASEGQELQLAQSELTRRMLYGAAAAAGAAATAAAAKAAALLAAVRRGRPGGGRGS</sequence>
<dbReference type="eggNOG" id="KOG0186">
    <property type="taxonomic scope" value="Eukaryota"/>
</dbReference>
<comment type="function">
    <text evidence="5">Converts proline to delta-1-pyrroline-5-carboxylate.</text>
</comment>
<gene>
    <name evidence="9" type="primary">prodhA</name>
    <name evidence="9" type="ORF">VOLCADRAFT_97737</name>
</gene>
<comment type="cofactor">
    <cofactor evidence="5">
        <name>FAD</name>
        <dbReference type="ChEBI" id="CHEBI:57692"/>
    </cofactor>
</comment>
<accession>D8UDI3</accession>
<evidence type="ECO:0000256" key="5">
    <source>
        <dbReference type="RuleBase" id="RU364054"/>
    </source>
</evidence>
<dbReference type="SUPFAM" id="SSF51730">
    <property type="entry name" value="FAD-linked oxidoreductase"/>
    <property type="match status" value="2"/>
</dbReference>
<dbReference type="Proteomes" id="UP000001058">
    <property type="component" value="Unassembled WGS sequence"/>
</dbReference>
<keyword evidence="7" id="KW-0812">Transmembrane</keyword>
<dbReference type="AlphaFoldDB" id="D8UDI3"/>
<evidence type="ECO:0000313" key="9">
    <source>
        <dbReference type="EMBL" id="EFJ42195.1"/>
    </source>
</evidence>
<feature type="domain" description="Proline dehydrogenase" evidence="8">
    <location>
        <begin position="427"/>
        <end position="533"/>
    </location>
</feature>
<proteinExistence type="inferred from homology"/>
<dbReference type="EMBL" id="GL378385">
    <property type="protein sequence ID" value="EFJ42195.1"/>
    <property type="molecule type" value="Genomic_DNA"/>
</dbReference>
<feature type="domain" description="Proline dehydrogenase" evidence="8">
    <location>
        <begin position="589"/>
        <end position="693"/>
    </location>
</feature>
<evidence type="ECO:0000256" key="6">
    <source>
        <dbReference type="SAM" id="MobiDB-lite"/>
    </source>
</evidence>
<keyword evidence="3 5" id="KW-0560">Oxidoreductase</keyword>
<organism evidence="10">
    <name type="scientific">Volvox carteri f. nagariensis</name>
    <dbReference type="NCBI Taxonomy" id="3068"/>
    <lineage>
        <taxon>Eukaryota</taxon>
        <taxon>Viridiplantae</taxon>
        <taxon>Chlorophyta</taxon>
        <taxon>core chlorophytes</taxon>
        <taxon>Chlorophyceae</taxon>
        <taxon>CS clade</taxon>
        <taxon>Chlamydomonadales</taxon>
        <taxon>Volvocaceae</taxon>
        <taxon>Volvox</taxon>
    </lineage>
</organism>
<keyword evidence="7" id="KW-0472">Membrane</keyword>
<evidence type="ECO:0000256" key="4">
    <source>
        <dbReference type="ARBA" id="ARBA00023062"/>
    </source>
</evidence>
<keyword evidence="7" id="KW-1133">Transmembrane helix</keyword>
<keyword evidence="10" id="KW-1185">Reference proteome</keyword>
<dbReference type="KEGG" id="vcn:VOLCADRAFT_97737"/>
<evidence type="ECO:0000256" key="3">
    <source>
        <dbReference type="ARBA" id="ARBA00023002"/>
    </source>
</evidence>
<dbReference type="GO" id="GO:0010133">
    <property type="term" value="P:L-proline catabolic process to L-glutamate"/>
    <property type="evidence" value="ECO:0007669"/>
    <property type="project" value="TreeGrafter"/>
</dbReference>
<comment type="similarity">
    <text evidence="1 5">Belongs to the proline oxidase family.</text>
</comment>
<dbReference type="Pfam" id="PF01619">
    <property type="entry name" value="Pro_dh"/>
    <property type="match status" value="2"/>
</dbReference>
<dbReference type="InterPro" id="IPR029041">
    <property type="entry name" value="FAD-linked_oxidoreductase-like"/>
</dbReference>
<dbReference type="GO" id="GO:0004657">
    <property type="term" value="F:proline dehydrogenase activity"/>
    <property type="evidence" value="ECO:0007669"/>
    <property type="project" value="UniProtKB-EC"/>
</dbReference>
<keyword evidence="4 5" id="KW-0642">Proline metabolism</keyword>
<dbReference type="GO" id="GO:0071949">
    <property type="term" value="F:FAD binding"/>
    <property type="evidence" value="ECO:0007669"/>
    <property type="project" value="TreeGrafter"/>
</dbReference>
<evidence type="ECO:0000256" key="1">
    <source>
        <dbReference type="ARBA" id="ARBA00005869"/>
    </source>
</evidence>